<proteinExistence type="predicted"/>
<feature type="compositionally biased region" description="Polar residues" evidence="1">
    <location>
        <begin position="259"/>
        <end position="268"/>
    </location>
</feature>
<evidence type="ECO:0000256" key="1">
    <source>
        <dbReference type="SAM" id="MobiDB-lite"/>
    </source>
</evidence>
<name>A0A915EIW7_9BILA</name>
<accession>A0A915EIW7</accession>
<protein>
    <submittedName>
        <fullName evidence="3">Uncharacterized protein</fullName>
    </submittedName>
</protein>
<dbReference type="WBParaSite" id="jg5840">
    <property type="protein sequence ID" value="jg5840"/>
    <property type="gene ID" value="jg5840"/>
</dbReference>
<feature type="region of interest" description="Disordered" evidence="1">
    <location>
        <begin position="259"/>
        <end position="278"/>
    </location>
</feature>
<evidence type="ECO:0000313" key="3">
    <source>
        <dbReference type="WBParaSite" id="jg5840"/>
    </source>
</evidence>
<sequence length="278" mass="29469">MESLEPSSPLLCNSTGADPMLSGAALAISQHSPTLLLKAHHHQHLLEHVERSSPTTIHPFLQGWVNHTLRSSSGYSSLDMSSPPPEINMQQPHNSDYATLQPLQPLPSISTMGSAGSSSNSSVVSEGYVLRNGHAKGHSTTSSGSEEGGGSATSEFYGGSGDIVNYSANSASSSASVSLRHMPAPTTANMFFDEEEDDDLMEGGEVPEQTTNIVGTRDRAEFEANANEEYSTDAADGSSGYGLVNIKYEYDVGAMKCEQSSNNDSQMMADSRNAANEE</sequence>
<keyword evidence="2" id="KW-1185">Reference proteome</keyword>
<feature type="compositionally biased region" description="Low complexity" evidence="1">
    <location>
        <begin position="108"/>
        <end position="129"/>
    </location>
</feature>
<dbReference type="Proteomes" id="UP000887574">
    <property type="component" value="Unplaced"/>
</dbReference>
<feature type="compositionally biased region" description="Polar residues" evidence="1">
    <location>
        <begin position="88"/>
        <end position="102"/>
    </location>
</feature>
<dbReference type="AlphaFoldDB" id="A0A915EIW7"/>
<evidence type="ECO:0000313" key="2">
    <source>
        <dbReference type="Proteomes" id="UP000887574"/>
    </source>
</evidence>
<reference evidence="3" key="1">
    <citation type="submission" date="2022-11" db="UniProtKB">
        <authorList>
            <consortium name="WormBaseParasite"/>
        </authorList>
    </citation>
    <scope>IDENTIFICATION</scope>
</reference>
<feature type="region of interest" description="Disordered" evidence="1">
    <location>
        <begin position="73"/>
        <end position="156"/>
    </location>
</feature>
<organism evidence="2 3">
    <name type="scientific">Ditylenchus dipsaci</name>
    <dbReference type="NCBI Taxonomy" id="166011"/>
    <lineage>
        <taxon>Eukaryota</taxon>
        <taxon>Metazoa</taxon>
        <taxon>Ecdysozoa</taxon>
        <taxon>Nematoda</taxon>
        <taxon>Chromadorea</taxon>
        <taxon>Rhabditida</taxon>
        <taxon>Tylenchina</taxon>
        <taxon>Tylenchomorpha</taxon>
        <taxon>Sphaerularioidea</taxon>
        <taxon>Anguinidae</taxon>
        <taxon>Anguininae</taxon>
        <taxon>Ditylenchus</taxon>
    </lineage>
</organism>